<dbReference type="Pfam" id="PF05536">
    <property type="entry name" value="Neurochondrin"/>
    <property type="match status" value="3"/>
</dbReference>
<accession>A0ABP1FR68</accession>
<sequence length="894" mass="95105">MSGKEQQSAGLQDCLELLRGPTDERRFVGLLLVTKLLSSGDLPVIKAVYNAVGTQFINRLLLPLGQHEQENASEQAVSTCSLALAMLSSFSRVPDLAFSQDLLEKVPLLVKVVKSGGVTGVLSREGSLVDADFSVDSSAVKDSLDCLAGIAASSQEGGQVCLESEALTAACFALQEASIRKDLHQQGLAVRLLHALLESLSRPEQGRLTAAPVQEWADVLVPGVPALAELLVMDASLPSQAKGKQAKGQPPSGQVDRAALQLEATYLLLFVLDNLSPEDKAELAHYGKEGFMTGRSWLLRARAGLCQLLCARVAPAQRQATLQLCAAVAAVGGPHWLLASSRNVGELPETFFQVLVESLKVEALIGLRDALEPESLVPVPGPTSAPPAEALPQDASGTAAESSQDAEDTSSPAEFSMLPPLDRPKTLVDEEGKDLPSTGTAHPKHDSHPTHQNGHTERAGERAARVLPAVFTVAETCIEALAIDTARAEAADADAEDQDIDSTPVLSDSVKGRAMTSLQETCDAILQYLESGPQVDEGHEQSEEGLRAVPRPPGDSLVLASIRCLGRFLAEVPDAFSQRVQKLLPMLMTVHGGEGVPFLLPALLQVLDGESLGTEGQGGWVTALLQQQADPVRAMYRHAGGAASRAAMGIERANNQAGPASHTADGEASQAITARERDLLITCEVLLGMFKATRKSGNLQDAAILTKRESHAAMQQIAKWADLRQGTVPGSAALPPPDPMLVQAAAGLVAEVLLQREDRSTLGKDLDIAARCVVWALDEGYMRCIISRGLALRRAQAKLASSSLSDTIPDLGPNMRPPAEAHADEEEDWLLDSKPLWQQMIKSATHLAAQCEEFRGTLRRDPRIKQCLADSSGAAQRQIDVKELSPLLIVLAGI</sequence>
<evidence type="ECO:0000313" key="2">
    <source>
        <dbReference type="EMBL" id="CAL5221639.1"/>
    </source>
</evidence>
<feature type="compositionally biased region" description="Basic and acidic residues" evidence="1">
    <location>
        <begin position="443"/>
        <end position="461"/>
    </location>
</feature>
<evidence type="ECO:0000313" key="3">
    <source>
        <dbReference type="Proteomes" id="UP001497392"/>
    </source>
</evidence>
<dbReference type="SUPFAM" id="SSF48371">
    <property type="entry name" value="ARM repeat"/>
    <property type="match status" value="1"/>
</dbReference>
<gene>
    <name evidence="2" type="primary">g3864</name>
    <name evidence="2" type="ORF">VP750_LOCUS3298</name>
</gene>
<reference evidence="2 3" key="1">
    <citation type="submission" date="2024-06" db="EMBL/GenBank/DDBJ databases">
        <authorList>
            <person name="Kraege A."/>
            <person name="Thomma B."/>
        </authorList>
    </citation>
    <scope>NUCLEOTIDE SEQUENCE [LARGE SCALE GENOMIC DNA]</scope>
</reference>
<keyword evidence="3" id="KW-1185">Reference proteome</keyword>
<comment type="caution">
    <text evidence="2">The sequence shown here is derived from an EMBL/GenBank/DDBJ whole genome shotgun (WGS) entry which is preliminary data.</text>
</comment>
<proteinExistence type="predicted"/>
<dbReference type="Proteomes" id="UP001497392">
    <property type="component" value="Unassembled WGS sequence"/>
</dbReference>
<evidence type="ECO:0000256" key="1">
    <source>
        <dbReference type="SAM" id="MobiDB-lite"/>
    </source>
</evidence>
<protein>
    <submittedName>
        <fullName evidence="2">G3864 protein</fullName>
    </submittedName>
</protein>
<organism evidence="2 3">
    <name type="scientific">Coccomyxa viridis</name>
    <dbReference type="NCBI Taxonomy" id="1274662"/>
    <lineage>
        <taxon>Eukaryota</taxon>
        <taxon>Viridiplantae</taxon>
        <taxon>Chlorophyta</taxon>
        <taxon>core chlorophytes</taxon>
        <taxon>Trebouxiophyceae</taxon>
        <taxon>Trebouxiophyceae incertae sedis</taxon>
        <taxon>Coccomyxaceae</taxon>
        <taxon>Coccomyxa</taxon>
    </lineage>
</organism>
<name>A0ABP1FR68_9CHLO</name>
<dbReference type="InterPro" id="IPR008709">
    <property type="entry name" value="Neurochondrin"/>
</dbReference>
<feature type="compositionally biased region" description="Basic and acidic residues" evidence="1">
    <location>
        <begin position="422"/>
        <end position="434"/>
    </location>
</feature>
<dbReference type="InterPro" id="IPR016024">
    <property type="entry name" value="ARM-type_fold"/>
</dbReference>
<feature type="region of interest" description="Disordered" evidence="1">
    <location>
        <begin position="376"/>
        <end position="461"/>
    </location>
</feature>
<dbReference type="PANTHER" id="PTHR13109:SF7">
    <property type="entry name" value="NEUROCHONDRIN"/>
    <property type="match status" value="1"/>
</dbReference>
<feature type="compositionally biased region" description="Polar residues" evidence="1">
    <location>
        <begin position="395"/>
        <end position="413"/>
    </location>
</feature>
<dbReference type="EMBL" id="CAXHTA020000005">
    <property type="protein sequence ID" value="CAL5221639.1"/>
    <property type="molecule type" value="Genomic_DNA"/>
</dbReference>
<dbReference type="PANTHER" id="PTHR13109">
    <property type="entry name" value="NEUROCHONDRIN"/>
    <property type="match status" value="1"/>
</dbReference>